<comment type="caution">
    <text evidence="6">The sequence shown here is derived from an EMBL/GenBank/DDBJ whole genome shotgun (WGS) entry which is preliminary data.</text>
</comment>
<evidence type="ECO:0000259" key="5">
    <source>
        <dbReference type="SMART" id="SM00451"/>
    </source>
</evidence>
<evidence type="ECO:0000313" key="7">
    <source>
        <dbReference type="Proteomes" id="UP000758155"/>
    </source>
</evidence>
<dbReference type="Gene3D" id="3.30.160.60">
    <property type="entry name" value="Classic Zinc Finger"/>
    <property type="match status" value="1"/>
</dbReference>
<dbReference type="GO" id="GO:0003723">
    <property type="term" value="F:RNA binding"/>
    <property type="evidence" value="ECO:0007669"/>
    <property type="project" value="TreeGrafter"/>
</dbReference>
<feature type="region of interest" description="Disordered" evidence="4">
    <location>
        <begin position="185"/>
        <end position="276"/>
    </location>
</feature>
<dbReference type="GO" id="GO:0071011">
    <property type="term" value="C:precatalytic spliceosome"/>
    <property type="evidence" value="ECO:0007669"/>
    <property type="project" value="TreeGrafter"/>
</dbReference>
<dbReference type="GO" id="GO:0008270">
    <property type="term" value="F:zinc ion binding"/>
    <property type="evidence" value="ECO:0007669"/>
    <property type="project" value="UniProtKB-KW"/>
</dbReference>
<dbReference type="OrthoDB" id="191651at2759"/>
<gene>
    <name evidence="6" type="ORF">E8E12_001054</name>
</gene>
<evidence type="ECO:0000256" key="3">
    <source>
        <dbReference type="ARBA" id="ARBA00022833"/>
    </source>
</evidence>
<accession>A0A9P4WSR3</accession>
<dbReference type="SMART" id="SM00451">
    <property type="entry name" value="ZnF_U1"/>
    <property type="match status" value="1"/>
</dbReference>
<reference evidence="6" key="1">
    <citation type="submission" date="2019-04" db="EMBL/GenBank/DDBJ databases">
        <title>Sequencing of skin fungus with MAO and IRED activity.</title>
        <authorList>
            <person name="Marsaioli A.J."/>
            <person name="Bonatto J.M.C."/>
            <person name="Reis Junior O."/>
        </authorList>
    </citation>
    <scope>NUCLEOTIDE SEQUENCE</scope>
    <source>
        <strain evidence="6">28M1</strain>
    </source>
</reference>
<feature type="compositionally biased region" description="Basic and acidic residues" evidence="4">
    <location>
        <begin position="222"/>
        <end position="235"/>
    </location>
</feature>
<evidence type="ECO:0000256" key="4">
    <source>
        <dbReference type="SAM" id="MobiDB-lite"/>
    </source>
</evidence>
<dbReference type="Proteomes" id="UP000758155">
    <property type="component" value="Unassembled WGS sequence"/>
</dbReference>
<keyword evidence="3" id="KW-0862">Zinc</keyword>
<name>A0A9P4WSR3_9PLEO</name>
<keyword evidence="1" id="KW-0479">Metal-binding</keyword>
<feature type="compositionally biased region" description="Low complexity" evidence="4">
    <location>
        <begin position="242"/>
        <end position="252"/>
    </location>
</feature>
<dbReference type="SUPFAM" id="SSF57667">
    <property type="entry name" value="beta-beta-alpha zinc fingers"/>
    <property type="match status" value="1"/>
</dbReference>
<keyword evidence="7" id="KW-1185">Reference proteome</keyword>
<dbReference type="PANTHER" id="PTHR13173">
    <property type="entry name" value="WW DOMAIN BINDING PROTEIN 4"/>
    <property type="match status" value="1"/>
</dbReference>
<dbReference type="Pfam" id="PF06220">
    <property type="entry name" value="zf-U1"/>
    <property type="match status" value="1"/>
</dbReference>
<feature type="domain" description="U1-type" evidence="5">
    <location>
        <begin position="8"/>
        <end position="43"/>
    </location>
</feature>
<evidence type="ECO:0000256" key="1">
    <source>
        <dbReference type="ARBA" id="ARBA00022723"/>
    </source>
</evidence>
<dbReference type="InterPro" id="IPR003604">
    <property type="entry name" value="Matrin/U1-like-C_Znf_C2H2"/>
</dbReference>
<dbReference type="InterPro" id="IPR013085">
    <property type="entry name" value="U1-CZ_Znf_C2H2"/>
</dbReference>
<protein>
    <recommendedName>
        <fullName evidence="5">U1-type domain-containing protein</fullName>
    </recommendedName>
</protein>
<sequence>MAEYWKSTPKYWCKYCEVFVKDTKFEKQQHEATGRHQGNIRRSLKGLHREQEIEARKQAQAKAEVARLNGLVPGASGAGPSVAAGVGDKATFAKKEPQKRATVEDRKRQWEQLAAMGVALPEEARQDMGMAGDWKVVTKKVVGEVNEQGQFEEKQLNKGVHKRKIDETEEDRLAAEGLITKKKGWGHTYKSFPGSKSNDDDDLDALLGAKKTSEVEEQSSVKIEESVKNEQDTKTLLDIPTAEEAQASAAAAPVKQEEDAQAAPPVVFKKRKKIKV</sequence>
<dbReference type="InterPro" id="IPR036236">
    <property type="entry name" value="Znf_C2H2_sf"/>
</dbReference>
<proteinExistence type="predicted"/>
<dbReference type="AlphaFoldDB" id="A0A9P4WSR3"/>
<organism evidence="6 7">
    <name type="scientific">Didymella heteroderae</name>
    <dbReference type="NCBI Taxonomy" id="1769908"/>
    <lineage>
        <taxon>Eukaryota</taxon>
        <taxon>Fungi</taxon>
        <taxon>Dikarya</taxon>
        <taxon>Ascomycota</taxon>
        <taxon>Pezizomycotina</taxon>
        <taxon>Dothideomycetes</taxon>
        <taxon>Pleosporomycetidae</taxon>
        <taxon>Pleosporales</taxon>
        <taxon>Pleosporineae</taxon>
        <taxon>Didymellaceae</taxon>
        <taxon>Didymella</taxon>
    </lineage>
</organism>
<dbReference type="PANTHER" id="PTHR13173:SF10">
    <property type="entry name" value="WW DOMAIN-BINDING PROTEIN 4"/>
    <property type="match status" value="1"/>
</dbReference>
<dbReference type="InterPro" id="IPR040023">
    <property type="entry name" value="WBP4"/>
</dbReference>
<evidence type="ECO:0000313" key="6">
    <source>
        <dbReference type="EMBL" id="KAF3040865.1"/>
    </source>
</evidence>
<evidence type="ECO:0000256" key="2">
    <source>
        <dbReference type="ARBA" id="ARBA00022771"/>
    </source>
</evidence>
<dbReference type="EMBL" id="SWKV01000023">
    <property type="protein sequence ID" value="KAF3040865.1"/>
    <property type="molecule type" value="Genomic_DNA"/>
</dbReference>
<dbReference type="GO" id="GO:0000398">
    <property type="term" value="P:mRNA splicing, via spliceosome"/>
    <property type="evidence" value="ECO:0007669"/>
    <property type="project" value="InterPro"/>
</dbReference>
<keyword evidence="2" id="KW-0863">Zinc-finger</keyword>